<evidence type="ECO:0000313" key="8">
    <source>
        <dbReference type="EMBL" id="CAG9812248.1"/>
    </source>
</evidence>
<dbReference type="EMBL" id="OU895880">
    <property type="protein sequence ID" value="CAG9812248.1"/>
    <property type="molecule type" value="Genomic_DNA"/>
</dbReference>
<dbReference type="InterPro" id="IPR051487">
    <property type="entry name" value="Ser/Thr_Proteases_Immune/Dev"/>
</dbReference>
<organism evidence="8 9">
    <name type="scientific">Chironomus riparius</name>
    <dbReference type="NCBI Taxonomy" id="315576"/>
    <lineage>
        <taxon>Eukaryota</taxon>
        <taxon>Metazoa</taxon>
        <taxon>Ecdysozoa</taxon>
        <taxon>Arthropoda</taxon>
        <taxon>Hexapoda</taxon>
        <taxon>Insecta</taxon>
        <taxon>Pterygota</taxon>
        <taxon>Neoptera</taxon>
        <taxon>Endopterygota</taxon>
        <taxon>Diptera</taxon>
        <taxon>Nematocera</taxon>
        <taxon>Chironomoidea</taxon>
        <taxon>Chironomidae</taxon>
        <taxon>Chironominae</taxon>
        <taxon>Chironomus</taxon>
    </lineage>
</organism>
<keyword evidence="6" id="KW-0732">Signal</keyword>
<protein>
    <recommendedName>
        <fullName evidence="7">Peptidase S1 domain-containing protein</fullName>
    </recommendedName>
</protein>
<dbReference type="InterPro" id="IPR009003">
    <property type="entry name" value="Peptidase_S1_PA"/>
</dbReference>
<dbReference type="Pfam" id="PF13855">
    <property type="entry name" value="LRR_8"/>
    <property type="match status" value="1"/>
</dbReference>
<dbReference type="InterPro" id="IPR032675">
    <property type="entry name" value="LRR_dom_sf"/>
</dbReference>
<proteinExistence type="inferred from homology"/>
<reference evidence="8" key="2">
    <citation type="submission" date="2022-10" db="EMBL/GenBank/DDBJ databases">
        <authorList>
            <consortium name="ENA_rothamsted_submissions"/>
            <consortium name="culmorum"/>
            <person name="King R."/>
        </authorList>
    </citation>
    <scope>NUCLEOTIDE SEQUENCE</scope>
</reference>
<comment type="similarity">
    <text evidence="5">Belongs to the peptidase S1 family. CLIP subfamily.</text>
</comment>
<dbReference type="InterPro" id="IPR043504">
    <property type="entry name" value="Peptidase_S1_PA_chymotrypsin"/>
</dbReference>
<evidence type="ECO:0000256" key="5">
    <source>
        <dbReference type="ARBA" id="ARBA00024195"/>
    </source>
</evidence>
<dbReference type="Proteomes" id="UP001153620">
    <property type="component" value="Chromosome 4"/>
</dbReference>
<evidence type="ECO:0000256" key="3">
    <source>
        <dbReference type="ARBA" id="ARBA00023157"/>
    </source>
</evidence>
<dbReference type="GO" id="GO:0006508">
    <property type="term" value="P:proteolysis"/>
    <property type="evidence" value="ECO:0007669"/>
    <property type="project" value="InterPro"/>
</dbReference>
<dbReference type="SUPFAM" id="SSF50494">
    <property type="entry name" value="Trypsin-like serine proteases"/>
    <property type="match status" value="2"/>
</dbReference>
<dbReference type="OrthoDB" id="6220511at2759"/>
<feature type="signal peptide" evidence="6">
    <location>
        <begin position="1"/>
        <end position="15"/>
    </location>
</feature>
<keyword evidence="4" id="KW-0325">Glycoprotein</keyword>
<feature type="chain" id="PRO_5040337856" description="Peptidase S1 domain-containing protein" evidence="6">
    <location>
        <begin position="16"/>
        <end position="758"/>
    </location>
</feature>
<reference evidence="8" key="1">
    <citation type="submission" date="2022-01" db="EMBL/GenBank/DDBJ databases">
        <authorList>
            <person name="King R."/>
        </authorList>
    </citation>
    <scope>NUCLEOTIDE SEQUENCE</scope>
</reference>
<dbReference type="PANTHER" id="PTHR24256">
    <property type="entry name" value="TRYPTASE-RELATED"/>
    <property type="match status" value="1"/>
</dbReference>
<dbReference type="SMART" id="SM00020">
    <property type="entry name" value="Tryp_SPc"/>
    <property type="match status" value="1"/>
</dbReference>
<dbReference type="Pfam" id="PF00089">
    <property type="entry name" value="Trypsin"/>
    <property type="match status" value="1"/>
</dbReference>
<keyword evidence="9" id="KW-1185">Reference proteome</keyword>
<dbReference type="PROSITE" id="PS50240">
    <property type="entry name" value="TRYPSIN_DOM"/>
    <property type="match status" value="1"/>
</dbReference>
<sequence>MKSLFAIFFITCVGAEECGRTKVGTAFSIGSEYATKGQWPWMAPLFYHNDDKFFCGSTIISKQHLLSVVIMLTRIRNNIDDMVKKIEENNRMTQFGFYSVSAGLLIYACYRKRPLKKFVRASDIPNHFITEKIVQRGFVTKIQPTQNSGPLLMVNHKPPIGLPFRSDQSLPIKISGINVGNLGYGWLEAVVKDKEVTFIPFSNSGSNAEAQVFLIEDPLKKPIDIGKALTSIGFAQTTNIPQKKDNYAQKYFKQLQSNESTAKFFHKGQWSNLPEKFSWMRKGCEGILFTLMPHHMRVPLLVPSHCFKNKGDSSTLAPNRVYSLLGIHDLNKTDERGIVRAQISNIIIHSDWSSQKETYDGDIAILRLVNKLVFTNYIQPVCLPSSNMNVFEVDGTVVGYGLSDDTAEAHEMKPKFVRISSITQEDCLIGRDVIARISSKRMFCAGSIGKNPCRGDSGGGFHVKLGGSYFIVGIISSSVYRECHENEFVLFTNVPKFMSWVNREITGNRISEWKLEPLKCEYEENIEYERFECFSPFTLKSLESNVKISSIDGMPTNGKTFNDVNTVIIKQAKVTFIPDMTIVTEKFTNLTEFYIVLCGLKFIERAKLSKMPKLKNLNFYGNEIEHFDEDVFDDLRNLEILAFVNNKIKILPQKLIWNLINLKEIWSYTNPIEAIPIRFFKNNKKIVKAWMGYSKIKRIEVNFKALPNLELLDLRENVCIDLQFCKSCGKLIEDVQDKIDEQCGPESTFVSANGSNVV</sequence>
<keyword evidence="2" id="KW-0677">Repeat</keyword>
<dbReference type="AlphaFoldDB" id="A0A9N9WWT5"/>
<evidence type="ECO:0000256" key="4">
    <source>
        <dbReference type="ARBA" id="ARBA00023180"/>
    </source>
</evidence>
<evidence type="ECO:0000256" key="6">
    <source>
        <dbReference type="SAM" id="SignalP"/>
    </source>
</evidence>
<dbReference type="SUPFAM" id="SSF52058">
    <property type="entry name" value="L domain-like"/>
    <property type="match status" value="1"/>
</dbReference>
<dbReference type="CDD" id="cd00190">
    <property type="entry name" value="Tryp_SPc"/>
    <property type="match status" value="1"/>
</dbReference>
<dbReference type="Gene3D" id="3.80.10.10">
    <property type="entry name" value="Ribonuclease Inhibitor"/>
    <property type="match status" value="1"/>
</dbReference>
<evidence type="ECO:0000256" key="1">
    <source>
        <dbReference type="ARBA" id="ARBA00022614"/>
    </source>
</evidence>
<keyword evidence="3" id="KW-1015">Disulfide bond</keyword>
<evidence type="ECO:0000259" key="7">
    <source>
        <dbReference type="PROSITE" id="PS50240"/>
    </source>
</evidence>
<keyword evidence="1" id="KW-0433">Leucine-rich repeat</keyword>
<dbReference type="SMART" id="SM00369">
    <property type="entry name" value="LRR_TYP"/>
    <property type="match status" value="2"/>
</dbReference>
<dbReference type="GO" id="GO:0004252">
    <property type="term" value="F:serine-type endopeptidase activity"/>
    <property type="evidence" value="ECO:0007669"/>
    <property type="project" value="InterPro"/>
</dbReference>
<evidence type="ECO:0000313" key="9">
    <source>
        <dbReference type="Proteomes" id="UP001153620"/>
    </source>
</evidence>
<dbReference type="InterPro" id="IPR003591">
    <property type="entry name" value="Leu-rich_rpt_typical-subtyp"/>
</dbReference>
<evidence type="ECO:0000256" key="2">
    <source>
        <dbReference type="ARBA" id="ARBA00022737"/>
    </source>
</evidence>
<feature type="domain" description="Peptidase S1" evidence="7">
    <location>
        <begin position="265"/>
        <end position="506"/>
    </location>
</feature>
<dbReference type="Gene3D" id="2.40.10.10">
    <property type="entry name" value="Trypsin-like serine proteases"/>
    <property type="match status" value="2"/>
</dbReference>
<dbReference type="InterPro" id="IPR001611">
    <property type="entry name" value="Leu-rich_rpt"/>
</dbReference>
<name>A0A9N9WWT5_9DIPT</name>
<dbReference type="InterPro" id="IPR001254">
    <property type="entry name" value="Trypsin_dom"/>
</dbReference>
<accession>A0A9N9WWT5</accession>
<gene>
    <name evidence="8" type="ORF">CHIRRI_LOCUS15053</name>
</gene>